<dbReference type="Pfam" id="PF00781">
    <property type="entry name" value="DAGK_cat"/>
    <property type="match status" value="1"/>
</dbReference>
<gene>
    <name evidence="2" type="ORF">PMAYCL1PPCAC_29594</name>
</gene>
<evidence type="ECO:0000313" key="3">
    <source>
        <dbReference type="Proteomes" id="UP001328107"/>
    </source>
</evidence>
<dbReference type="EMBL" id="BTRK01000006">
    <property type="protein sequence ID" value="GMR59399.1"/>
    <property type="molecule type" value="Genomic_DNA"/>
</dbReference>
<dbReference type="GO" id="GO:0005737">
    <property type="term" value="C:cytoplasm"/>
    <property type="evidence" value="ECO:0007669"/>
    <property type="project" value="TreeGrafter"/>
</dbReference>
<dbReference type="Proteomes" id="UP001328107">
    <property type="component" value="Unassembled WGS sequence"/>
</dbReference>
<keyword evidence="3" id="KW-1185">Reference proteome</keyword>
<dbReference type="PANTHER" id="PTHR12358:SF112">
    <property type="entry name" value="LD11247P-RELATED"/>
    <property type="match status" value="1"/>
</dbReference>
<reference evidence="3" key="1">
    <citation type="submission" date="2022-10" db="EMBL/GenBank/DDBJ databases">
        <title>Genome assembly of Pristionchus species.</title>
        <authorList>
            <person name="Yoshida K."/>
            <person name="Sommer R.J."/>
        </authorList>
    </citation>
    <scope>NUCLEOTIDE SEQUENCE [LARGE SCALE GENOMIC DNA]</scope>
    <source>
        <strain evidence="3">RS5460</strain>
    </source>
</reference>
<dbReference type="Gene3D" id="3.40.50.10330">
    <property type="entry name" value="Probable inorganic polyphosphate/atp-NAD kinase, domain 1"/>
    <property type="match status" value="1"/>
</dbReference>
<evidence type="ECO:0000313" key="2">
    <source>
        <dbReference type="EMBL" id="GMR59399.1"/>
    </source>
</evidence>
<dbReference type="GO" id="GO:0001727">
    <property type="term" value="F:lipid kinase activity"/>
    <property type="evidence" value="ECO:0007669"/>
    <property type="project" value="TreeGrafter"/>
</dbReference>
<feature type="non-terminal residue" evidence="2">
    <location>
        <position position="1"/>
    </location>
</feature>
<comment type="caution">
    <text evidence="2">The sequence shown here is derived from an EMBL/GenBank/DDBJ whole genome shotgun (WGS) entry which is preliminary data.</text>
</comment>
<organism evidence="2 3">
    <name type="scientific">Pristionchus mayeri</name>
    <dbReference type="NCBI Taxonomy" id="1317129"/>
    <lineage>
        <taxon>Eukaryota</taxon>
        <taxon>Metazoa</taxon>
        <taxon>Ecdysozoa</taxon>
        <taxon>Nematoda</taxon>
        <taxon>Chromadorea</taxon>
        <taxon>Rhabditida</taxon>
        <taxon>Rhabditina</taxon>
        <taxon>Diplogasteromorpha</taxon>
        <taxon>Diplogasteroidea</taxon>
        <taxon>Neodiplogasteridae</taxon>
        <taxon>Pristionchus</taxon>
    </lineage>
</organism>
<evidence type="ECO:0000259" key="1">
    <source>
        <dbReference type="PROSITE" id="PS50146"/>
    </source>
</evidence>
<dbReference type="GO" id="GO:0016020">
    <property type="term" value="C:membrane"/>
    <property type="evidence" value="ECO:0007669"/>
    <property type="project" value="TreeGrafter"/>
</dbReference>
<dbReference type="InterPro" id="IPR001206">
    <property type="entry name" value="Diacylglycerol_kinase_cat_dom"/>
</dbReference>
<dbReference type="AlphaFoldDB" id="A0AAN5ICB2"/>
<accession>A0AAN5ICB2</accession>
<sequence>TSGGMRSFSPLDGPPITIDKHIITITSNNSIRISDILRVDLDKDGSSSSTVRILSYPLVKDRRTRKEFSISLSSEEANELHSWIRRMIGCQRPPHRPRHSSKRLLVIVNPFSGQKKANHLWRDEAERVLSDGQWLCEVVETTHPGHAIDIAKSIDLDKYSGILVNSGDGLVSEVFTGLLLRRDRARALKLPIGHLPGGTSNALAAAICFASNESFSPRYGFMREAAVMAARPTYRPLRLFKAEVEGSGRVPMFMSTTWGLIADIDIESERFRWAGMIRLHIEAVLRIAQLPTTCKYRARISYIPVGDKELIKKTMLRYNADRMEFGKNHFNFDPIEEYTGESQPSGHYSSIGEALSSSSVPCATAPKLPPLDQPITSPAFTVVEGEYVFACLTSLSHLGSDLPYLPSAKLDEEDIFYLTLIDWSIIKHRLEVGILMITIDGSRHLSYPSFQVIPVRACRIEPLEGCGGNVAVDGEPKGKGKAFQVESLPMTATVISREEVRRT</sequence>
<name>A0AAN5ICB2_9BILA</name>
<feature type="domain" description="DAGKc" evidence="1">
    <location>
        <begin position="99"/>
        <end position="246"/>
    </location>
</feature>
<protein>
    <recommendedName>
        <fullName evidence="1">DAGKc domain-containing protein</fullName>
    </recommendedName>
</protein>
<dbReference type="InterPro" id="IPR017438">
    <property type="entry name" value="ATP-NAD_kinase_N"/>
</dbReference>
<dbReference type="PROSITE" id="PS50146">
    <property type="entry name" value="DAGK"/>
    <property type="match status" value="1"/>
</dbReference>
<dbReference type="SUPFAM" id="SSF111331">
    <property type="entry name" value="NAD kinase/diacylglycerol kinase-like"/>
    <property type="match status" value="1"/>
</dbReference>
<dbReference type="PANTHER" id="PTHR12358">
    <property type="entry name" value="SPHINGOSINE KINASE"/>
    <property type="match status" value="1"/>
</dbReference>
<dbReference type="SMART" id="SM00046">
    <property type="entry name" value="DAGKc"/>
    <property type="match status" value="1"/>
</dbReference>
<proteinExistence type="predicted"/>
<dbReference type="Gene3D" id="2.60.200.40">
    <property type="match status" value="1"/>
</dbReference>
<dbReference type="InterPro" id="IPR050187">
    <property type="entry name" value="Lipid_Phosphate_FormReg"/>
</dbReference>
<dbReference type="GO" id="GO:0046512">
    <property type="term" value="P:sphingosine biosynthetic process"/>
    <property type="evidence" value="ECO:0007669"/>
    <property type="project" value="TreeGrafter"/>
</dbReference>
<dbReference type="InterPro" id="IPR016064">
    <property type="entry name" value="NAD/diacylglycerol_kinase_sf"/>
</dbReference>